<evidence type="ECO:0000256" key="5">
    <source>
        <dbReference type="ARBA" id="ARBA00038359"/>
    </source>
</evidence>
<evidence type="ECO:0000259" key="7">
    <source>
        <dbReference type="Pfam" id="PF20684"/>
    </source>
</evidence>
<feature type="domain" description="Rhodopsin" evidence="7">
    <location>
        <begin position="31"/>
        <end position="289"/>
    </location>
</feature>
<evidence type="ECO:0000256" key="1">
    <source>
        <dbReference type="ARBA" id="ARBA00004141"/>
    </source>
</evidence>
<organism evidence="8 9">
    <name type="scientific">Diaporthe vaccinii</name>
    <dbReference type="NCBI Taxonomy" id="105482"/>
    <lineage>
        <taxon>Eukaryota</taxon>
        <taxon>Fungi</taxon>
        <taxon>Dikarya</taxon>
        <taxon>Ascomycota</taxon>
        <taxon>Pezizomycotina</taxon>
        <taxon>Sordariomycetes</taxon>
        <taxon>Sordariomycetidae</taxon>
        <taxon>Diaporthales</taxon>
        <taxon>Diaporthaceae</taxon>
        <taxon>Diaporthe</taxon>
        <taxon>Diaporthe eres species complex</taxon>
    </lineage>
</organism>
<feature type="transmembrane region" description="Helical" evidence="6">
    <location>
        <begin position="222"/>
        <end position="244"/>
    </location>
</feature>
<keyword evidence="2 6" id="KW-0812">Transmembrane</keyword>
<dbReference type="EMBL" id="JBAWTH010000024">
    <property type="protein sequence ID" value="KAL2286546.1"/>
    <property type="molecule type" value="Genomic_DNA"/>
</dbReference>
<comment type="subcellular location">
    <subcellularLocation>
        <location evidence="1">Membrane</location>
        <topology evidence="1">Multi-pass membrane protein</topology>
    </subcellularLocation>
</comment>
<evidence type="ECO:0000256" key="2">
    <source>
        <dbReference type="ARBA" id="ARBA00022692"/>
    </source>
</evidence>
<keyword evidence="4 6" id="KW-0472">Membrane</keyword>
<evidence type="ECO:0000313" key="8">
    <source>
        <dbReference type="EMBL" id="KAL2286546.1"/>
    </source>
</evidence>
<proteinExistence type="inferred from homology"/>
<dbReference type="InterPro" id="IPR049326">
    <property type="entry name" value="Rhodopsin_dom_fungi"/>
</dbReference>
<evidence type="ECO:0000256" key="4">
    <source>
        <dbReference type="ARBA" id="ARBA00023136"/>
    </source>
</evidence>
<dbReference type="PANTHER" id="PTHR33048">
    <property type="entry name" value="PTH11-LIKE INTEGRAL MEMBRANE PROTEIN (AFU_ORTHOLOGUE AFUA_5G11245)"/>
    <property type="match status" value="1"/>
</dbReference>
<dbReference type="InterPro" id="IPR052337">
    <property type="entry name" value="SAT4-like"/>
</dbReference>
<feature type="transmembrane region" description="Helical" evidence="6">
    <location>
        <begin position="188"/>
        <end position="210"/>
    </location>
</feature>
<comment type="caution">
    <text evidence="8">The sequence shown here is derived from an EMBL/GenBank/DDBJ whole genome shotgun (WGS) entry which is preliminary data.</text>
</comment>
<dbReference type="PANTHER" id="PTHR33048:SF157">
    <property type="entry name" value="INTEGRAL MEMBRANE PROTEIN"/>
    <property type="match status" value="1"/>
</dbReference>
<name>A0ABR4EVT0_9PEZI</name>
<feature type="transmembrane region" description="Helical" evidence="6">
    <location>
        <begin position="137"/>
        <end position="160"/>
    </location>
</feature>
<feature type="transmembrane region" description="Helical" evidence="6">
    <location>
        <begin position="12"/>
        <end position="35"/>
    </location>
</feature>
<reference evidence="8 9" key="1">
    <citation type="submission" date="2024-03" db="EMBL/GenBank/DDBJ databases">
        <title>A high-quality draft genome sequence of Diaporthe vaccinii, a causative agent of upright dieback and viscid rot disease in cranberry plants.</title>
        <authorList>
            <person name="Sarrasin M."/>
            <person name="Lang B.F."/>
            <person name="Burger G."/>
        </authorList>
    </citation>
    <scope>NUCLEOTIDE SEQUENCE [LARGE SCALE GENOMIC DNA]</scope>
    <source>
        <strain evidence="8 9">IS7</strain>
    </source>
</reference>
<keyword evidence="9" id="KW-1185">Reference proteome</keyword>
<sequence>MAPIRYYYEEPAYVIAGGSVLPFFAIVVTALRLHFRIKLRQPLKADDWLVLPAMVFAVAIGVLMIYAVSQHAMAYPLEIPADFDGNPLLLVTPQIVLAAKTQVAVLLMLPLGLGCTKASILFFYLRIFATTKRSRTYVLFSASIILIIMMMIGFFFATLFECGSHVSAMWQSAEALQTYCPNTDSYDYGFAISDFITDVMILIMPIPLIWRLNMATRNRIALTSTFIVGAGSVVASLIRMVIYTRLWLHGISEDADEILTITDSLYWGMVSVNIATIAASLPLLHPLVKDLNISTLFESARSFLSLRSLRSRGSDSLPASGRGGLPASGVYSYYYRGDNSPTTAGRPESIKSHQHPVVTKTYPMNDIRVQGEGYAS</sequence>
<feature type="transmembrane region" description="Helical" evidence="6">
    <location>
        <begin position="264"/>
        <end position="284"/>
    </location>
</feature>
<protein>
    <recommendedName>
        <fullName evidence="7">Rhodopsin domain-containing protein</fullName>
    </recommendedName>
</protein>
<keyword evidence="3 6" id="KW-1133">Transmembrane helix</keyword>
<evidence type="ECO:0000256" key="6">
    <source>
        <dbReference type="SAM" id="Phobius"/>
    </source>
</evidence>
<dbReference type="Pfam" id="PF20684">
    <property type="entry name" value="Fung_rhodopsin"/>
    <property type="match status" value="1"/>
</dbReference>
<dbReference type="Proteomes" id="UP001600888">
    <property type="component" value="Unassembled WGS sequence"/>
</dbReference>
<feature type="transmembrane region" description="Helical" evidence="6">
    <location>
        <begin position="47"/>
        <end position="68"/>
    </location>
</feature>
<gene>
    <name evidence="8" type="ORF">FJTKL_06900</name>
</gene>
<comment type="similarity">
    <text evidence="5">Belongs to the SAT4 family.</text>
</comment>
<accession>A0ABR4EVT0</accession>
<feature type="transmembrane region" description="Helical" evidence="6">
    <location>
        <begin position="103"/>
        <end position="125"/>
    </location>
</feature>
<evidence type="ECO:0000313" key="9">
    <source>
        <dbReference type="Proteomes" id="UP001600888"/>
    </source>
</evidence>
<evidence type="ECO:0000256" key="3">
    <source>
        <dbReference type="ARBA" id="ARBA00022989"/>
    </source>
</evidence>